<feature type="chain" id="PRO_5028365385" evidence="1">
    <location>
        <begin position="24"/>
        <end position="631"/>
    </location>
</feature>
<evidence type="ECO:0000256" key="1">
    <source>
        <dbReference type="SAM" id="SignalP"/>
    </source>
</evidence>
<feature type="domain" description="Secretion system C-terminal sorting" evidence="3">
    <location>
        <begin position="554"/>
        <end position="624"/>
    </location>
</feature>
<protein>
    <submittedName>
        <fullName evidence="4">Uncharacterized protein</fullName>
    </submittedName>
</protein>
<dbReference type="InterPro" id="IPR026444">
    <property type="entry name" value="Secre_tail"/>
</dbReference>
<reference evidence="4" key="1">
    <citation type="submission" date="2020-01" db="EMBL/GenBank/DDBJ databases">
        <authorList>
            <person name="Meier V. D."/>
            <person name="Meier V D."/>
        </authorList>
    </citation>
    <scope>NUCLEOTIDE SEQUENCE</scope>
    <source>
        <strain evidence="4">HLG_WM_MAG_10</strain>
    </source>
</reference>
<evidence type="ECO:0000259" key="2">
    <source>
        <dbReference type="Pfam" id="PF07819"/>
    </source>
</evidence>
<dbReference type="GO" id="GO:0016788">
    <property type="term" value="F:hydrolase activity, acting on ester bonds"/>
    <property type="evidence" value="ECO:0007669"/>
    <property type="project" value="InterPro"/>
</dbReference>
<proteinExistence type="predicted"/>
<accession>A0A6S6S2S4</accession>
<feature type="domain" description="GPI inositol-deacylase PGAP1-like alpha/beta" evidence="2">
    <location>
        <begin position="103"/>
        <end position="173"/>
    </location>
</feature>
<dbReference type="NCBIfam" id="TIGR04183">
    <property type="entry name" value="Por_Secre_tail"/>
    <property type="match status" value="1"/>
</dbReference>
<dbReference type="InterPro" id="IPR029058">
    <property type="entry name" value="AB_hydrolase_fold"/>
</dbReference>
<dbReference type="Pfam" id="PF07819">
    <property type="entry name" value="PGAP1"/>
    <property type="match status" value="1"/>
</dbReference>
<dbReference type="AlphaFoldDB" id="A0A6S6S2S4"/>
<dbReference type="InterPro" id="IPR012908">
    <property type="entry name" value="PGAP1-ab_dom-like"/>
</dbReference>
<name>A0A6S6S2S4_9BACT</name>
<feature type="signal peptide" evidence="1">
    <location>
        <begin position="1"/>
        <end position="23"/>
    </location>
</feature>
<dbReference type="SUPFAM" id="SSF53474">
    <property type="entry name" value="alpha/beta-Hydrolases"/>
    <property type="match status" value="1"/>
</dbReference>
<dbReference type="Pfam" id="PF18962">
    <property type="entry name" value="Por_Secre_tail"/>
    <property type="match status" value="1"/>
</dbReference>
<dbReference type="EMBL" id="CACVAQ010000008">
    <property type="protein sequence ID" value="CAA6798604.1"/>
    <property type="molecule type" value="Genomic_DNA"/>
</dbReference>
<sequence length="631" mass="68990">MNTFKISLALFTYLVISVCSLNAQNISINYLPTPQLVAPQYGQNISSKSIHYGATPANLDPKKPVIVYVHGFSDLAGIWFGNNNQMYANTYNAGQHAVFVAMTAGEGMWENGEILADMLDIITEHYGVEQVVIVAHSNGGKASEVAMITENRRNKVSRVISLGTPFSGTPLANVAQIPGLNLISSLIGLGGGMRTSTTYYMGGYARPLLDWSWRNEPGKFVNFGAWGYNNGSNNLSLALTAGGLVLNVLGASGFSGGNDGVTPYWSSDRPNGRQQWTTGYGNPVSQFDHTGVALSQNVWTSVEPMFSAPLSSLRVDQAKQNSAQIANAKITSKLQFLSSEDKNMSFIVEKSVRDLSLNIIHASEDDVFELRKMNLDGTAQIVDFNLNELRETLPLMEGKSSRIALNNLSSGTYTIVSKSSFAAIVSNKKGVELEYDNQHQFAFSAQPKLNVKLNHATQYDLSKLSLKAIITHEGTLKGEAVKTSSHLIENFEVDAEGNARLKITQALPNGVYNVLIHAEHPEFKKSLVTGFVLNQAAAVPAKKTVETTLTSLSVYPNPAKDFIQISFENDQAAQVNLYDINGRMLHQQMVQETGQQQLQLDLNQLELSQGTYFLEVQIGAEKMTEIFVKIP</sequence>
<evidence type="ECO:0000259" key="3">
    <source>
        <dbReference type="Pfam" id="PF18962"/>
    </source>
</evidence>
<keyword evidence="1" id="KW-0732">Signal</keyword>
<gene>
    <name evidence="4" type="ORF">HELGO_WM10083</name>
</gene>
<dbReference type="Gene3D" id="3.40.50.1820">
    <property type="entry name" value="alpha/beta hydrolase"/>
    <property type="match status" value="1"/>
</dbReference>
<organism evidence="4">
    <name type="scientific">uncultured Aureispira sp</name>
    <dbReference type="NCBI Taxonomy" id="1331704"/>
    <lineage>
        <taxon>Bacteria</taxon>
        <taxon>Pseudomonadati</taxon>
        <taxon>Bacteroidota</taxon>
        <taxon>Saprospiria</taxon>
        <taxon>Saprospirales</taxon>
        <taxon>Saprospiraceae</taxon>
        <taxon>Aureispira</taxon>
        <taxon>environmental samples</taxon>
    </lineage>
</organism>
<evidence type="ECO:0000313" key="4">
    <source>
        <dbReference type="EMBL" id="CAA6798604.1"/>
    </source>
</evidence>